<dbReference type="GO" id="GO:0046872">
    <property type="term" value="F:metal ion binding"/>
    <property type="evidence" value="ECO:0007669"/>
    <property type="project" value="UniProtKB-UniRule"/>
</dbReference>
<proteinExistence type="inferred from homology"/>
<evidence type="ECO:0000256" key="6">
    <source>
        <dbReference type="ARBA" id="ARBA00022617"/>
    </source>
</evidence>
<evidence type="ECO:0000256" key="7">
    <source>
        <dbReference type="ARBA" id="ARBA00022692"/>
    </source>
</evidence>
<feature type="transmembrane region" description="Helical" evidence="15">
    <location>
        <begin position="6"/>
        <end position="29"/>
    </location>
</feature>
<reference evidence="16" key="1">
    <citation type="submission" date="2020-10" db="EMBL/GenBank/DDBJ databases">
        <title>Microbiome of the Black Sea water column analyzed by genome centric metagenomics.</title>
        <authorList>
            <person name="Cabello-Yeves P.J."/>
            <person name="Callieri C."/>
            <person name="Picazo A."/>
            <person name="Mehrshad M."/>
            <person name="Haro-Moreno J.M."/>
            <person name="Roda-Garcia J."/>
            <person name="Dzembekova N."/>
            <person name="Slabakova V."/>
            <person name="Slabakova N."/>
            <person name="Moncheva S."/>
            <person name="Rodriguez-Valera F."/>
        </authorList>
    </citation>
    <scope>NUCLEOTIDE SEQUENCE</scope>
    <source>
        <strain evidence="16">BS307-5m-G47</strain>
    </source>
</reference>
<keyword evidence="9 15" id="KW-1133">Transmembrane helix</keyword>
<comment type="subcellular location">
    <subcellularLocation>
        <location evidence="1">Cell membrane</location>
        <topology evidence="1">Multi-pass membrane protein</topology>
    </subcellularLocation>
</comment>
<comment type="caution">
    <text evidence="16">The sequence shown here is derived from an EMBL/GenBank/DDBJ whole genome shotgun (WGS) entry which is preliminary data.</text>
</comment>
<comment type="pathway">
    <text evidence="2 14">Porphyrin-containing compound metabolism; protoporphyrin-IX biosynthesis; protoporphyrin-IX from protoporphyrinogen-IX: step 1/1.</text>
</comment>
<evidence type="ECO:0000313" key="16">
    <source>
        <dbReference type="EMBL" id="MBL6819882.1"/>
    </source>
</evidence>
<feature type="transmembrane region" description="Helical" evidence="15">
    <location>
        <begin position="79"/>
        <end position="97"/>
    </location>
</feature>
<evidence type="ECO:0000256" key="2">
    <source>
        <dbReference type="ARBA" id="ARBA00005073"/>
    </source>
</evidence>
<evidence type="ECO:0000256" key="13">
    <source>
        <dbReference type="ARBA" id="ARBA00048390"/>
    </source>
</evidence>
<protein>
    <recommendedName>
        <fullName evidence="4 14">Protoporphyrinogen IX oxidase</fullName>
        <ecNumber evidence="14">1.3.99.-</ecNumber>
    </recommendedName>
</protein>
<comment type="catalytic activity">
    <reaction evidence="13 14">
        <text>protoporphyrinogen IX + 3 A = protoporphyrin IX + 3 AH2</text>
        <dbReference type="Rhea" id="RHEA:62000"/>
        <dbReference type="ChEBI" id="CHEBI:13193"/>
        <dbReference type="ChEBI" id="CHEBI:17499"/>
        <dbReference type="ChEBI" id="CHEBI:57306"/>
        <dbReference type="ChEBI" id="CHEBI:57307"/>
    </reaction>
</comment>
<dbReference type="PANTHER" id="PTHR40255">
    <property type="entry name" value="UPF0093 MEMBRANE PROTEIN SLR1790"/>
    <property type="match status" value="1"/>
</dbReference>
<dbReference type="PANTHER" id="PTHR40255:SF1">
    <property type="entry name" value="PROTOPORPHYRINOGEN IX OXIDASE"/>
    <property type="match status" value="1"/>
</dbReference>
<name>A0A937IAA9_9GAMM</name>
<keyword evidence="5 14" id="KW-1003">Cell membrane</keyword>
<evidence type="ECO:0000256" key="12">
    <source>
        <dbReference type="ARBA" id="ARBA00023136"/>
    </source>
</evidence>
<comment type="function">
    <text evidence="14">Catalyzes the oxidation of protoporphyrinogen IX to protoporphyrin IX.</text>
</comment>
<comment type="cofactor">
    <cofactor evidence="14">
        <name>heme b</name>
        <dbReference type="ChEBI" id="CHEBI:60344"/>
    </cofactor>
    <text evidence="14">Binds 1 heme b (iron(II)-protoporphyrin IX) group per subunit.</text>
</comment>
<dbReference type="InterPro" id="IPR005265">
    <property type="entry name" value="HemJ-like"/>
</dbReference>
<dbReference type="EC" id="1.3.99.-" evidence="14"/>
<keyword evidence="12 14" id="KW-0472">Membrane</keyword>
<evidence type="ECO:0000256" key="3">
    <source>
        <dbReference type="ARBA" id="ARBA00006501"/>
    </source>
</evidence>
<dbReference type="GO" id="GO:0006782">
    <property type="term" value="P:protoporphyrinogen IX biosynthetic process"/>
    <property type="evidence" value="ECO:0007669"/>
    <property type="project" value="UniProtKB-UniRule"/>
</dbReference>
<comment type="similarity">
    <text evidence="3 14">Belongs to the HemJ family.</text>
</comment>
<keyword evidence="6 14" id="KW-0349">Heme</keyword>
<dbReference type="AlphaFoldDB" id="A0A937IAA9"/>
<feature type="transmembrane region" description="Helical" evidence="15">
    <location>
        <begin position="50"/>
        <end position="73"/>
    </location>
</feature>
<keyword evidence="7 15" id="KW-0812">Transmembrane</keyword>
<gene>
    <name evidence="16" type="ORF">ISQ61_01395</name>
</gene>
<dbReference type="GO" id="GO:0070818">
    <property type="term" value="F:protoporphyrinogen oxidase activity"/>
    <property type="evidence" value="ECO:0007669"/>
    <property type="project" value="UniProtKB-UniRule"/>
</dbReference>
<evidence type="ECO:0000256" key="4">
    <source>
        <dbReference type="ARBA" id="ARBA00017504"/>
    </source>
</evidence>
<dbReference type="GO" id="GO:0005886">
    <property type="term" value="C:plasma membrane"/>
    <property type="evidence" value="ECO:0007669"/>
    <property type="project" value="UniProtKB-SubCell"/>
</dbReference>
<evidence type="ECO:0000313" key="17">
    <source>
        <dbReference type="Proteomes" id="UP000704935"/>
    </source>
</evidence>
<evidence type="ECO:0000256" key="5">
    <source>
        <dbReference type="ARBA" id="ARBA00022475"/>
    </source>
</evidence>
<evidence type="ECO:0000256" key="8">
    <source>
        <dbReference type="ARBA" id="ARBA00022723"/>
    </source>
</evidence>
<keyword evidence="11 14" id="KW-0408">Iron</keyword>
<dbReference type="EMBL" id="JADHQA010000003">
    <property type="protein sequence ID" value="MBL6819882.1"/>
    <property type="molecule type" value="Genomic_DNA"/>
</dbReference>
<evidence type="ECO:0000256" key="15">
    <source>
        <dbReference type="SAM" id="Phobius"/>
    </source>
</evidence>
<dbReference type="Pfam" id="PF03653">
    <property type="entry name" value="UPF0093"/>
    <property type="match status" value="1"/>
</dbReference>
<dbReference type="PIRSF" id="PIRSF004638">
    <property type="entry name" value="UCP004638"/>
    <property type="match status" value="1"/>
</dbReference>
<feature type="transmembrane region" description="Helical" evidence="15">
    <location>
        <begin position="118"/>
        <end position="136"/>
    </location>
</feature>
<evidence type="ECO:0000256" key="9">
    <source>
        <dbReference type="ARBA" id="ARBA00022989"/>
    </source>
</evidence>
<dbReference type="Proteomes" id="UP000704935">
    <property type="component" value="Unassembled WGS sequence"/>
</dbReference>
<sequence>MDYLFFKSLHLILIISWMAGLFYIPRLFVYVAQDNARKRTSIYIEQQKRLLYFTSPLGLLGIIFGALMLAQSVALLDTFWFKTKLVLVGFLVLYNIFLFIEHFRQTQLKIRTVLQYKFINEVVVLILIPIVFLSVFKWQ</sequence>
<accession>A0A937IAA9</accession>
<evidence type="ECO:0000256" key="11">
    <source>
        <dbReference type="ARBA" id="ARBA00023004"/>
    </source>
</evidence>
<organism evidence="16 17">
    <name type="scientific">SAR86 cluster bacterium</name>
    <dbReference type="NCBI Taxonomy" id="2030880"/>
    <lineage>
        <taxon>Bacteria</taxon>
        <taxon>Pseudomonadati</taxon>
        <taxon>Pseudomonadota</taxon>
        <taxon>Gammaproteobacteria</taxon>
        <taxon>SAR86 cluster</taxon>
    </lineage>
</organism>
<evidence type="ECO:0000256" key="10">
    <source>
        <dbReference type="ARBA" id="ARBA00023002"/>
    </source>
</evidence>
<keyword evidence="8 14" id="KW-0479">Metal-binding</keyword>
<keyword evidence="10" id="KW-0560">Oxidoreductase</keyword>
<evidence type="ECO:0000256" key="1">
    <source>
        <dbReference type="ARBA" id="ARBA00004651"/>
    </source>
</evidence>
<evidence type="ECO:0000256" key="14">
    <source>
        <dbReference type="PIRNR" id="PIRNR004638"/>
    </source>
</evidence>